<protein>
    <submittedName>
        <fullName evidence="1">Uncharacterized protein</fullName>
    </submittedName>
</protein>
<accession>A0ACC0NR26</accession>
<dbReference type="Proteomes" id="UP001062846">
    <property type="component" value="Chromosome 5"/>
</dbReference>
<evidence type="ECO:0000313" key="1">
    <source>
        <dbReference type="EMBL" id="KAI8555264.1"/>
    </source>
</evidence>
<dbReference type="EMBL" id="CM046392">
    <property type="protein sequence ID" value="KAI8555264.1"/>
    <property type="molecule type" value="Genomic_DNA"/>
</dbReference>
<gene>
    <name evidence="1" type="ORF">RHMOL_Rhmol05G0161400</name>
</gene>
<sequence>MFPSKKSSQNLRSMAELGNGGGSGEVIENQRTEEAQWKPNQEINSQGRLPRVPVQWQQRVRMTAEISSSRR</sequence>
<comment type="caution">
    <text evidence="1">The sequence shown here is derived from an EMBL/GenBank/DDBJ whole genome shotgun (WGS) entry which is preliminary data.</text>
</comment>
<evidence type="ECO:0000313" key="2">
    <source>
        <dbReference type="Proteomes" id="UP001062846"/>
    </source>
</evidence>
<reference evidence="1" key="1">
    <citation type="submission" date="2022-02" db="EMBL/GenBank/DDBJ databases">
        <title>Plant Genome Project.</title>
        <authorList>
            <person name="Zhang R.-G."/>
        </authorList>
    </citation>
    <scope>NUCLEOTIDE SEQUENCE</scope>
    <source>
        <strain evidence="1">AT1</strain>
    </source>
</reference>
<proteinExistence type="predicted"/>
<keyword evidence="2" id="KW-1185">Reference proteome</keyword>
<organism evidence="1 2">
    <name type="scientific">Rhododendron molle</name>
    <name type="common">Chinese azalea</name>
    <name type="synonym">Azalea mollis</name>
    <dbReference type="NCBI Taxonomy" id="49168"/>
    <lineage>
        <taxon>Eukaryota</taxon>
        <taxon>Viridiplantae</taxon>
        <taxon>Streptophyta</taxon>
        <taxon>Embryophyta</taxon>
        <taxon>Tracheophyta</taxon>
        <taxon>Spermatophyta</taxon>
        <taxon>Magnoliopsida</taxon>
        <taxon>eudicotyledons</taxon>
        <taxon>Gunneridae</taxon>
        <taxon>Pentapetalae</taxon>
        <taxon>asterids</taxon>
        <taxon>Ericales</taxon>
        <taxon>Ericaceae</taxon>
        <taxon>Ericoideae</taxon>
        <taxon>Rhodoreae</taxon>
        <taxon>Rhododendron</taxon>
    </lineage>
</organism>
<name>A0ACC0NR26_RHOML</name>